<gene>
    <name evidence="2" type="ORF">ACE1B6_04195</name>
</gene>
<organism evidence="2 3">
    <name type="scientific">Floridaenema fluviatile BLCC-F154</name>
    <dbReference type="NCBI Taxonomy" id="3153640"/>
    <lineage>
        <taxon>Bacteria</taxon>
        <taxon>Bacillati</taxon>
        <taxon>Cyanobacteriota</taxon>
        <taxon>Cyanophyceae</taxon>
        <taxon>Oscillatoriophycideae</taxon>
        <taxon>Aerosakkonematales</taxon>
        <taxon>Aerosakkonemataceae</taxon>
        <taxon>Floridanema</taxon>
        <taxon>Floridanema fluviatile</taxon>
    </lineage>
</organism>
<keyword evidence="1" id="KW-0812">Transmembrane</keyword>
<feature type="transmembrane region" description="Helical" evidence="1">
    <location>
        <begin position="46"/>
        <end position="66"/>
    </location>
</feature>
<evidence type="ECO:0000313" key="2">
    <source>
        <dbReference type="EMBL" id="MFB2934456.1"/>
    </source>
</evidence>
<dbReference type="GO" id="GO:0006508">
    <property type="term" value="P:proteolysis"/>
    <property type="evidence" value="ECO:0007669"/>
    <property type="project" value="UniProtKB-KW"/>
</dbReference>
<dbReference type="EMBL" id="JBHFNS010000019">
    <property type="protein sequence ID" value="MFB2934456.1"/>
    <property type="molecule type" value="Genomic_DNA"/>
</dbReference>
<name>A0ABV4Y7F1_9CYAN</name>
<proteinExistence type="predicted"/>
<keyword evidence="2" id="KW-0645">Protease</keyword>
<dbReference type="SUPFAM" id="SSF53474">
    <property type="entry name" value="alpha/beta-Hydrolases"/>
    <property type="match status" value="1"/>
</dbReference>
<comment type="caution">
    <text evidence="2">The sequence shown here is derived from an EMBL/GenBank/DDBJ whole genome shotgun (WGS) entry which is preliminary data.</text>
</comment>
<evidence type="ECO:0000256" key="1">
    <source>
        <dbReference type="SAM" id="Phobius"/>
    </source>
</evidence>
<sequence>MNRNLARITKFVGLGLVALLIAIFFPQVRSLWQVTYMALGATWKLIIDILAISLIAFIFAGLLIPFETLGWWAGWYAEGINTNLHPGELVRNVPPNMLASRYVIYLDGIAQAKFEYLPEAADFVESLEKVLPEDILIIQGLMPYSPINEPLTEHKILSFFWRIIDDLQVSNSAGIIGFLMSLIVQLRNLIVVAISADQRYGPIYNQGTAQVMYNSLINHGYQPDSGVPITLVGYSGGGQIALAAAPYLKRALKAPIEIISISGVFSGNNDILALEHFYHFVGDKDLAERLGAIVFPKRWKIAFLSCWNRAKKYGKLTITSLGPVGHNGSGGPLDRHTHLPDGRSYFQQTLDYVSGIILGNSSLIKENFTRETSNYELYQEADFNRPSFYPINQGVNPVIYRPIANWMGRLILPTPEQRKEVKGVLLEVYHADANYQNLVGQVVNLRWSKDPIVQSSVRSAKKDVYFSEDAKYSQRQGAIHPDRLNGWRQVDPLESLAGSRPNDDVIVKLSEPVEVEFLVGENRPSLVISQEPIQITGRFYGLVRILQPVTNYGETKDYFLVVHFNQKSHQFDGIQEVIRIPQVVADVNGIFPSKNQNLHKSKLNVTGWYIYGALDNSGVFVVQAIAPLALLRLQPHQVIYGKSDSWDYIKHKSWQVKGKKSTIQSVLLIPQSPVPSIQWQEGDRALVLHVYGGIGGKKREPAAKTPIFFGHFAYGIAEVIREPLANELIFDIVYYQVYTHNPDGIIAGKIAWNRFIGDRQFGWLGNRPIADTLIKFDSVTNDFDLKGTKISALDLLTYQLEIMVARYRIGDGTGGTYIGPAHNCTQDSNQALYATIKMTLDAIKSRPQLLEWLQDDPGEPEQLKQLIKLGKSIKRKLLPFGSARADWENNQTNLGISPEQDLLERLLTGLVSWRTLLPRLTGETVIKIFLKQGATIWVLRANQIGAEPNIEPIAPTPIGW</sequence>
<keyword evidence="2" id="KW-0378">Hydrolase</keyword>
<keyword evidence="3" id="KW-1185">Reference proteome</keyword>
<accession>A0ABV4Y7F1</accession>
<protein>
    <submittedName>
        <fullName evidence="2">CAAX protease</fullName>
    </submittedName>
</protein>
<keyword evidence="1" id="KW-1133">Transmembrane helix</keyword>
<reference evidence="2 3" key="1">
    <citation type="submission" date="2024-09" db="EMBL/GenBank/DDBJ databases">
        <title>Floridaenema gen nov. (Aerosakkonemataceae, Aerosakkonematales ord. nov., Cyanobacteria) from benthic tropical and subtropical fresh waters, with the description of four new species.</title>
        <authorList>
            <person name="Moretto J.A."/>
            <person name="Berthold D.E."/>
            <person name="Lefler F.W."/>
            <person name="Huang I.-S."/>
            <person name="Laughinghouse H. IV."/>
        </authorList>
    </citation>
    <scope>NUCLEOTIDE SEQUENCE [LARGE SCALE GENOMIC DNA]</scope>
    <source>
        <strain evidence="2 3">BLCC-F154</strain>
    </source>
</reference>
<dbReference type="GO" id="GO:0008233">
    <property type="term" value="F:peptidase activity"/>
    <property type="evidence" value="ECO:0007669"/>
    <property type="project" value="UniProtKB-KW"/>
</dbReference>
<dbReference type="RefSeq" id="WP_413255984.1">
    <property type="nucleotide sequence ID" value="NZ_JBHFNS010000019.1"/>
</dbReference>
<evidence type="ECO:0000313" key="3">
    <source>
        <dbReference type="Proteomes" id="UP001576776"/>
    </source>
</evidence>
<dbReference type="InterPro" id="IPR029058">
    <property type="entry name" value="AB_hydrolase_fold"/>
</dbReference>
<dbReference type="Proteomes" id="UP001576776">
    <property type="component" value="Unassembled WGS sequence"/>
</dbReference>
<feature type="transmembrane region" description="Helical" evidence="1">
    <location>
        <begin position="172"/>
        <end position="196"/>
    </location>
</feature>
<keyword evidence="1" id="KW-0472">Membrane</keyword>